<organism evidence="3 4">
    <name type="scientific">Croceibacterium atlanticum</name>
    <dbReference type="NCBI Taxonomy" id="1267766"/>
    <lineage>
        <taxon>Bacteria</taxon>
        <taxon>Pseudomonadati</taxon>
        <taxon>Pseudomonadota</taxon>
        <taxon>Alphaproteobacteria</taxon>
        <taxon>Sphingomonadales</taxon>
        <taxon>Erythrobacteraceae</taxon>
        <taxon>Croceibacterium</taxon>
    </lineage>
</organism>
<dbReference type="PATRIC" id="fig|1267766.3.peg.1488"/>
<dbReference type="InterPro" id="IPR032710">
    <property type="entry name" value="NTF2-like_dom_sf"/>
</dbReference>
<reference evidence="3" key="1">
    <citation type="submission" date="2015-05" db="EMBL/GenBank/DDBJ databases">
        <title>The complete genome of Altererythrobacter atlanticus strain 26DY36.</title>
        <authorList>
            <person name="Wu Y.-H."/>
            <person name="Cheng H."/>
            <person name="Wu X.-W."/>
        </authorList>
    </citation>
    <scope>NUCLEOTIDE SEQUENCE [LARGE SCALE GENOMIC DNA]</scope>
    <source>
        <strain evidence="3">26DY36</strain>
    </source>
</reference>
<dbReference type="Gene3D" id="3.10.450.50">
    <property type="match status" value="1"/>
</dbReference>
<dbReference type="Pfam" id="PF12680">
    <property type="entry name" value="SnoaL_2"/>
    <property type="match status" value="1"/>
</dbReference>
<proteinExistence type="predicted"/>
<dbReference type="RefSeq" id="WP_046903316.1">
    <property type="nucleotide sequence ID" value="NZ_CP011452.2"/>
</dbReference>
<evidence type="ECO:0000313" key="4">
    <source>
        <dbReference type="Proteomes" id="UP000034392"/>
    </source>
</evidence>
<gene>
    <name evidence="3" type="ORF">WYH_01478</name>
</gene>
<protein>
    <submittedName>
        <fullName evidence="3">SnoaL-like domain protein</fullName>
    </submittedName>
</protein>
<feature type="chain" id="PRO_5002517753" evidence="1">
    <location>
        <begin position="24"/>
        <end position="148"/>
    </location>
</feature>
<evidence type="ECO:0000259" key="2">
    <source>
        <dbReference type="Pfam" id="PF12680"/>
    </source>
</evidence>
<dbReference type="InterPro" id="IPR037401">
    <property type="entry name" value="SnoaL-like"/>
</dbReference>
<dbReference type="AlphaFoldDB" id="A0A0F7KPR7"/>
<evidence type="ECO:0000313" key="3">
    <source>
        <dbReference type="EMBL" id="AKH42518.1"/>
    </source>
</evidence>
<feature type="signal peptide" evidence="1">
    <location>
        <begin position="1"/>
        <end position="23"/>
    </location>
</feature>
<name>A0A0F7KPR7_9SPHN</name>
<keyword evidence="1" id="KW-0732">Signal</keyword>
<accession>A0A0F7KPR7</accession>
<dbReference type="SUPFAM" id="SSF54427">
    <property type="entry name" value="NTF2-like"/>
    <property type="match status" value="1"/>
</dbReference>
<dbReference type="Proteomes" id="UP000034392">
    <property type="component" value="Chromosome"/>
</dbReference>
<dbReference type="KEGG" id="aay:WYH_01478"/>
<feature type="domain" description="SnoaL-like" evidence="2">
    <location>
        <begin position="34"/>
        <end position="135"/>
    </location>
</feature>
<dbReference type="EMBL" id="CP011452">
    <property type="protein sequence ID" value="AKH42518.1"/>
    <property type="molecule type" value="Genomic_DNA"/>
</dbReference>
<evidence type="ECO:0000256" key="1">
    <source>
        <dbReference type="SAM" id="SignalP"/>
    </source>
</evidence>
<sequence>MKITRFALAAIIATALQSAPLAAQEEVTVQDLADRWTAAYNQADVDAIAALYGPNAELYIHNEGRYVGRDSIRDYWLGDVNRSNPITVLNVTDSVRDSEMMLVHGNYQVLDRTNGVPLGAGRFAHIWILGEDGAWHLDRDVWVDRNAR</sequence>
<keyword evidence="4" id="KW-1185">Reference proteome</keyword>